<dbReference type="OrthoDB" id="9905021at2"/>
<keyword evidence="1" id="KW-0472">Membrane</keyword>
<proteinExistence type="predicted"/>
<keyword evidence="1" id="KW-0812">Transmembrane</keyword>
<comment type="caution">
    <text evidence="2">The sequence shown here is derived from an EMBL/GenBank/DDBJ whole genome shotgun (WGS) entry which is preliminary data.</text>
</comment>
<keyword evidence="3" id="KW-1185">Reference proteome</keyword>
<name>A0A133XXQ5_9ACTN</name>
<dbReference type="STRING" id="1393034.HMPREF3192_00099"/>
<feature type="transmembrane region" description="Helical" evidence="1">
    <location>
        <begin position="134"/>
        <end position="153"/>
    </location>
</feature>
<keyword evidence="1" id="KW-1133">Transmembrane helix</keyword>
<dbReference type="Proteomes" id="UP000070675">
    <property type="component" value="Unassembled WGS sequence"/>
</dbReference>
<dbReference type="PATRIC" id="fig|1393034.3.peg.94"/>
<evidence type="ECO:0000313" key="3">
    <source>
        <dbReference type="Proteomes" id="UP000070675"/>
    </source>
</evidence>
<evidence type="ECO:0000313" key="2">
    <source>
        <dbReference type="EMBL" id="KXB35693.1"/>
    </source>
</evidence>
<sequence>MSKKSAKSFANHASSSEAPITETTPKFVRLKKRFHHALIIFGVCVIALACMNVARRVLDIGFTSCKSIMVEKKIDKNTGSMKAVVYYNKKFYMLVDADLALKGKVKDTVITYLKDGQMYYNREKVLDGTPLNTVRGVGIAVVGCSVLWLVFAYKTFHKLEVQLPGYVERTRTKRVLNMGKKTSR</sequence>
<dbReference type="EMBL" id="LSCR01000001">
    <property type="protein sequence ID" value="KXB35693.1"/>
    <property type="molecule type" value="Genomic_DNA"/>
</dbReference>
<dbReference type="RefSeq" id="WP_066304373.1">
    <property type="nucleotide sequence ID" value="NZ_KQ959483.1"/>
</dbReference>
<gene>
    <name evidence="2" type="ORF">HMPREF3192_00099</name>
</gene>
<protein>
    <submittedName>
        <fullName evidence="2">Uncharacterized protein</fullName>
    </submittedName>
</protein>
<dbReference type="AlphaFoldDB" id="A0A133XXQ5"/>
<feature type="transmembrane region" description="Helical" evidence="1">
    <location>
        <begin position="34"/>
        <end position="54"/>
    </location>
</feature>
<accession>A0A133XXQ5</accession>
<reference evidence="3" key="1">
    <citation type="submission" date="2016-01" db="EMBL/GenBank/DDBJ databases">
        <authorList>
            <person name="Mitreva M."/>
            <person name="Pepin K.H."/>
            <person name="Mihindukulasuriya K.A."/>
            <person name="Fulton R."/>
            <person name="Fronick C."/>
            <person name="O'Laughlin M."/>
            <person name="Miner T."/>
            <person name="Herter B."/>
            <person name="Rosa B.A."/>
            <person name="Cordes M."/>
            <person name="Tomlinson C."/>
            <person name="Wollam A."/>
            <person name="Palsikar V.B."/>
            <person name="Mardis E.R."/>
            <person name="Wilson R.K."/>
        </authorList>
    </citation>
    <scope>NUCLEOTIDE SEQUENCE [LARGE SCALE GENOMIC DNA]</scope>
    <source>
        <strain evidence="3">DNF00019</strain>
    </source>
</reference>
<evidence type="ECO:0000256" key="1">
    <source>
        <dbReference type="SAM" id="Phobius"/>
    </source>
</evidence>
<organism evidence="2 3">
    <name type="scientific">Atopobium deltae</name>
    <dbReference type="NCBI Taxonomy" id="1393034"/>
    <lineage>
        <taxon>Bacteria</taxon>
        <taxon>Bacillati</taxon>
        <taxon>Actinomycetota</taxon>
        <taxon>Coriobacteriia</taxon>
        <taxon>Coriobacteriales</taxon>
        <taxon>Atopobiaceae</taxon>
        <taxon>Atopobium</taxon>
    </lineage>
</organism>